<evidence type="ECO:0000259" key="2">
    <source>
        <dbReference type="Pfam" id="PF13960"/>
    </source>
</evidence>
<dbReference type="InterPro" id="IPR025452">
    <property type="entry name" value="DUF4218"/>
</dbReference>
<dbReference type="Pfam" id="PF13960">
    <property type="entry name" value="DUF4218"/>
    <property type="match status" value="1"/>
</dbReference>
<gene>
    <name evidence="4" type="ORF">MTR67_031031</name>
</gene>
<dbReference type="AlphaFoldDB" id="A0AAF0U1S0"/>
<organism evidence="4 5">
    <name type="scientific">Solanum verrucosum</name>
    <dbReference type="NCBI Taxonomy" id="315347"/>
    <lineage>
        <taxon>Eukaryota</taxon>
        <taxon>Viridiplantae</taxon>
        <taxon>Streptophyta</taxon>
        <taxon>Embryophyta</taxon>
        <taxon>Tracheophyta</taxon>
        <taxon>Spermatophyta</taxon>
        <taxon>Magnoliopsida</taxon>
        <taxon>eudicotyledons</taxon>
        <taxon>Gunneridae</taxon>
        <taxon>Pentapetalae</taxon>
        <taxon>asterids</taxon>
        <taxon>lamiids</taxon>
        <taxon>Solanales</taxon>
        <taxon>Solanaceae</taxon>
        <taxon>Solanoideae</taxon>
        <taxon>Solaneae</taxon>
        <taxon>Solanum</taxon>
    </lineage>
</organism>
<dbReference type="PANTHER" id="PTHR10775">
    <property type="entry name" value="OS08G0208400 PROTEIN"/>
    <property type="match status" value="1"/>
</dbReference>
<evidence type="ECO:0000256" key="1">
    <source>
        <dbReference type="SAM" id="MobiDB-lite"/>
    </source>
</evidence>
<dbReference type="Proteomes" id="UP001234989">
    <property type="component" value="Chromosome 7"/>
</dbReference>
<feature type="region of interest" description="Disordered" evidence="1">
    <location>
        <begin position="1038"/>
        <end position="1062"/>
    </location>
</feature>
<sequence length="1062" mass="123442">MDNLDRSWMSLRRCSDKYTSGVNDFLDKAFQRASKGNEILCPCKKCINRYWHYRNVVEDHLIVNGFVDGYNKWIFHGERLSSRNTPLSRNHDDIDGLLHDTFRNIEGETGHGEREREGLSEDAKRFFKLVDEGKKELYPGCENFSKLSFIIRLYLLKSLHGLSDVAFTNLLDLLKEAFPFAQLPESFSKAKKMIKDLGLGYDKIHACPNDCMLFWNENAEKDNCSVCWSSRWSNEGNGTTNASSKIPAKILRYFPLKPKLQRMFMCPETAIAMRWHDSERPNDGNIRHPADGEAWKDFDSMHPNFSKDPRNVRLGLSSDGFNPFRTMSISHSTWPVMLMNYNLSPWICMKPEYMMLSMIIPGPSSPGQDIDVYLQPLIAELKELWEFGIETYDAHTNQTFQMRTALMWTISDFPALAMLSGWSTKGKLACPTYNYDTCSQYLKHSRKKCYLGHRAFLPPDHPFRRDKKSFNGEEDHRPAPTSLSGIEVLEKLHDFNNVFGKGNKKRRRNNEGPWKKRSIFFELPYWKHNKLRHNLDVMHIEKNICDSLLGTLLDIPGKSKDRVNSRYDLQEMGIRKELHPRKDNTNGKAHLAKSCFTMKPEEKRLFCTVLKNAKFPKGFASNISDRVDVDEMKISGYKSHDAHFIMHYLLQIAVRKGLPKNVSLALIRLGNFFKTICSKVIRRADLEPMQIEIKEIVCELEKIFPPSFFDIMEHLPIHLVDEIRLGGPNHLRWMYSTERKMCKFKGLVRNRRYPEGCIAKRFDVEEFLIFGSRYLHYGVKTPFSRYRTEDDEDVEKEGDDLSLLFPKLGHPVGNGKKKKGKTFTMDLELSSEVHQYVLFNTGDEQVEDFIKEHKMLIDSNIRSNAWTRAKSHSQEFGNWFKEKVKNVQVPNQLRWLAKGPNRVATKRYNAYFINGYRFHALKRDYSRKSQNSGVTLSATTDSFASARDQNPIDGEVIYYGAIQDIIEKDVYYARNKVPVDLYDLEEENCPNIGDTFWRELSEDIGPSDRLSDVDMRWSREDILVDVVDMPSDAQFLEDTTMGTSEEEDDFDDTDWDWMDADD</sequence>
<accession>A0AAF0U1S0</accession>
<dbReference type="InterPro" id="IPR029480">
    <property type="entry name" value="Transpos_assoc"/>
</dbReference>
<protein>
    <submittedName>
        <fullName evidence="4">Uncharacterized protein</fullName>
    </submittedName>
</protein>
<name>A0AAF0U1S0_SOLVR</name>
<feature type="domain" description="Transposase-associated" evidence="3">
    <location>
        <begin position="6"/>
        <end position="78"/>
    </location>
</feature>
<dbReference type="Pfam" id="PF13963">
    <property type="entry name" value="Transpos_assoc"/>
    <property type="match status" value="1"/>
</dbReference>
<evidence type="ECO:0000313" key="5">
    <source>
        <dbReference type="Proteomes" id="UP001234989"/>
    </source>
</evidence>
<dbReference type="EMBL" id="CP133618">
    <property type="protein sequence ID" value="WMV37646.1"/>
    <property type="molecule type" value="Genomic_DNA"/>
</dbReference>
<keyword evidence="5" id="KW-1185">Reference proteome</keyword>
<dbReference type="Pfam" id="PF02992">
    <property type="entry name" value="Transposase_21"/>
    <property type="match status" value="1"/>
</dbReference>
<dbReference type="PANTHER" id="PTHR10775:SF172">
    <property type="entry name" value="TNP2, PARTIAL"/>
    <property type="match status" value="1"/>
</dbReference>
<proteinExistence type="predicted"/>
<evidence type="ECO:0000259" key="3">
    <source>
        <dbReference type="Pfam" id="PF13963"/>
    </source>
</evidence>
<feature type="domain" description="DUF4218" evidence="2">
    <location>
        <begin position="676"/>
        <end position="787"/>
    </location>
</feature>
<reference evidence="4" key="1">
    <citation type="submission" date="2023-08" db="EMBL/GenBank/DDBJ databases">
        <title>A de novo genome assembly of Solanum verrucosum Schlechtendal, a Mexican diploid species geographically isolated from the other diploid A-genome species in potato relatives.</title>
        <authorList>
            <person name="Hosaka K."/>
        </authorList>
    </citation>
    <scope>NUCLEOTIDE SEQUENCE</scope>
    <source>
        <tissue evidence="4">Young leaves</tissue>
    </source>
</reference>
<dbReference type="InterPro" id="IPR004242">
    <property type="entry name" value="Transposase_21"/>
</dbReference>
<feature type="compositionally biased region" description="Acidic residues" evidence="1">
    <location>
        <begin position="1044"/>
        <end position="1062"/>
    </location>
</feature>
<evidence type="ECO:0000313" key="4">
    <source>
        <dbReference type="EMBL" id="WMV37646.1"/>
    </source>
</evidence>